<sequence length="225" mass="25769">MDFVSARPGERYGPPVTNIEHLVEKNYIIDSRLKNATPEKFPKVIMRRFHRVSDHDDGISYGMPRPPSRTVFQRVIDGIKREPSIVNIQKFPSLHEPVLCGSRDEFCEILGPSACRQCIENTIRAIGEQLQDMLFPMIDITTPKLIAPKLAHLLKTGHRYQVRKRRLQELGIEDAWTPTRNDKPVTKSACVKCRKPMKTAKIVVTSPSVCKMTSSRLYSNKPERF</sequence>
<dbReference type="AlphaFoldDB" id="A0A9D3YHT2"/>
<reference evidence="1" key="2">
    <citation type="submission" date="2020-11" db="EMBL/GenBank/DDBJ databases">
        <authorList>
            <person name="McCartney M.A."/>
            <person name="Auch B."/>
            <person name="Kono T."/>
            <person name="Mallez S."/>
            <person name="Becker A."/>
            <person name="Gohl D.M."/>
            <person name="Silverstein K.A.T."/>
            <person name="Koren S."/>
            <person name="Bechman K.B."/>
            <person name="Herman A."/>
            <person name="Abrahante J.E."/>
            <person name="Garbe J."/>
        </authorList>
    </citation>
    <scope>NUCLEOTIDE SEQUENCE</scope>
    <source>
        <strain evidence="1">Duluth1</strain>
        <tissue evidence="1">Whole animal</tissue>
    </source>
</reference>
<evidence type="ECO:0000313" key="2">
    <source>
        <dbReference type="Proteomes" id="UP000828390"/>
    </source>
</evidence>
<keyword evidence="2" id="KW-1185">Reference proteome</keyword>
<accession>A0A9D3YHT2</accession>
<comment type="caution">
    <text evidence="1">The sequence shown here is derived from an EMBL/GenBank/DDBJ whole genome shotgun (WGS) entry which is preliminary data.</text>
</comment>
<organism evidence="1 2">
    <name type="scientific">Dreissena polymorpha</name>
    <name type="common">Zebra mussel</name>
    <name type="synonym">Mytilus polymorpha</name>
    <dbReference type="NCBI Taxonomy" id="45954"/>
    <lineage>
        <taxon>Eukaryota</taxon>
        <taxon>Metazoa</taxon>
        <taxon>Spiralia</taxon>
        <taxon>Lophotrochozoa</taxon>
        <taxon>Mollusca</taxon>
        <taxon>Bivalvia</taxon>
        <taxon>Autobranchia</taxon>
        <taxon>Heteroconchia</taxon>
        <taxon>Euheterodonta</taxon>
        <taxon>Imparidentia</taxon>
        <taxon>Neoheterodontei</taxon>
        <taxon>Myida</taxon>
        <taxon>Dreissenoidea</taxon>
        <taxon>Dreissenidae</taxon>
        <taxon>Dreissena</taxon>
    </lineage>
</organism>
<proteinExistence type="predicted"/>
<reference evidence="1" key="1">
    <citation type="journal article" date="2019" name="bioRxiv">
        <title>The Genome of the Zebra Mussel, Dreissena polymorpha: A Resource for Invasive Species Research.</title>
        <authorList>
            <person name="McCartney M.A."/>
            <person name="Auch B."/>
            <person name="Kono T."/>
            <person name="Mallez S."/>
            <person name="Zhang Y."/>
            <person name="Obille A."/>
            <person name="Becker A."/>
            <person name="Abrahante J.E."/>
            <person name="Garbe J."/>
            <person name="Badalamenti J.P."/>
            <person name="Herman A."/>
            <person name="Mangelson H."/>
            <person name="Liachko I."/>
            <person name="Sullivan S."/>
            <person name="Sone E.D."/>
            <person name="Koren S."/>
            <person name="Silverstein K.A.T."/>
            <person name="Beckman K.B."/>
            <person name="Gohl D.M."/>
        </authorList>
    </citation>
    <scope>NUCLEOTIDE SEQUENCE</scope>
    <source>
        <strain evidence="1">Duluth1</strain>
        <tissue evidence="1">Whole animal</tissue>
    </source>
</reference>
<name>A0A9D3YHT2_DREPO</name>
<gene>
    <name evidence="1" type="ORF">DPMN_075870</name>
</gene>
<dbReference type="Proteomes" id="UP000828390">
    <property type="component" value="Unassembled WGS sequence"/>
</dbReference>
<evidence type="ECO:0000313" key="1">
    <source>
        <dbReference type="EMBL" id="KAH3700889.1"/>
    </source>
</evidence>
<dbReference type="EMBL" id="JAIWYP010000015">
    <property type="protein sequence ID" value="KAH3700889.1"/>
    <property type="molecule type" value="Genomic_DNA"/>
</dbReference>
<protein>
    <submittedName>
        <fullName evidence="1">Uncharacterized protein</fullName>
    </submittedName>
</protein>